<dbReference type="EMBL" id="DSDK01000440">
    <property type="protein sequence ID" value="HDR51548.1"/>
    <property type="molecule type" value="Genomic_DNA"/>
</dbReference>
<evidence type="ECO:0000259" key="1">
    <source>
        <dbReference type="Pfam" id="PF07929"/>
    </source>
</evidence>
<dbReference type="Proteomes" id="UP000886047">
    <property type="component" value="Unassembled WGS sequence"/>
</dbReference>
<gene>
    <name evidence="2" type="ORF">ENN90_08000</name>
</gene>
<dbReference type="InterPro" id="IPR012912">
    <property type="entry name" value="Plasmid_pRiA4b_Orf3-like"/>
</dbReference>
<accession>A0A831PQC7</accession>
<name>A0A831PQC7_9BACT</name>
<evidence type="ECO:0000313" key="2">
    <source>
        <dbReference type="EMBL" id="HDR51548.1"/>
    </source>
</evidence>
<organism evidence="2">
    <name type="scientific">Mariniphaga anaerophila</name>
    <dbReference type="NCBI Taxonomy" id="1484053"/>
    <lineage>
        <taxon>Bacteria</taxon>
        <taxon>Pseudomonadati</taxon>
        <taxon>Bacteroidota</taxon>
        <taxon>Bacteroidia</taxon>
        <taxon>Marinilabiliales</taxon>
        <taxon>Prolixibacteraceae</taxon>
        <taxon>Mariniphaga</taxon>
    </lineage>
</organism>
<proteinExistence type="predicted"/>
<reference evidence="2" key="1">
    <citation type="journal article" date="2020" name="mSystems">
        <title>Genome- and Community-Level Interaction Insights into Carbon Utilization and Element Cycling Functions of Hydrothermarchaeota in Hydrothermal Sediment.</title>
        <authorList>
            <person name="Zhou Z."/>
            <person name="Liu Y."/>
            <person name="Xu W."/>
            <person name="Pan J."/>
            <person name="Luo Z.H."/>
            <person name="Li M."/>
        </authorList>
    </citation>
    <scope>NUCLEOTIDE SEQUENCE [LARGE SCALE GENOMIC DNA]</scope>
    <source>
        <strain evidence="2">SpSt-1217</strain>
    </source>
</reference>
<dbReference type="InterPro" id="IPR024047">
    <property type="entry name" value="MM3350-like_sf"/>
</dbReference>
<dbReference type="AlphaFoldDB" id="A0A831PQC7"/>
<dbReference type="PANTHER" id="PTHR41878:SF1">
    <property type="entry name" value="TNPR PROTEIN"/>
    <property type="match status" value="1"/>
</dbReference>
<sequence>MSFIFSLNEKTEANSRTTTETYEFKIQIKGITRPPVWRRITVPSDYSFYDFHQIIQKAFGWWSSHPFQFSENGFGSSQVITEIYEDVDSGFEEQIDAEEIYLSDVFHKERQKFIYIYDFGDSWEHTITLEKILPEKTGYPELLDGKGQCPPEDCGGVWGYENFKEIMANKKHPEYEEFAEWVGLEENEEWDPKEFDLKRTQSVIKEMFKN</sequence>
<dbReference type="SUPFAM" id="SSF159941">
    <property type="entry name" value="MM3350-like"/>
    <property type="match status" value="1"/>
</dbReference>
<dbReference type="PANTHER" id="PTHR41878">
    <property type="entry name" value="LEXA REPRESSOR-RELATED"/>
    <property type="match status" value="1"/>
</dbReference>
<feature type="domain" description="Plasmid pRiA4b Orf3-like" evidence="1">
    <location>
        <begin position="21"/>
        <end position="198"/>
    </location>
</feature>
<protein>
    <submittedName>
        <fullName evidence="2">Plasmid pRiA4b ORF-3 family protein</fullName>
    </submittedName>
</protein>
<dbReference type="Pfam" id="PF07929">
    <property type="entry name" value="PRiA4_ORF3"/>
    <property type="match status" value="1"/>
</dbReference>
<dbReference type="Gene3D" id="3.10.290.30">
    <property type="entry name" value="MM3350-like"/>
    <property type="match status" value="1"/>
</dbReference>
<comment type="caution">
    <text evidence="2">The sequence shown here is derived from an EMBL/GenBank/DDBJ whole genome shotgun (WGS) entry which is preliminary data.</text>
</comment>